<sequence length="406" mass="44204">MATVQIVTDSNVTLLCGTNGELRLLVSSHALSMNSTVFKVMLGPQFLEGFPLAASAHVEIPLPEDDPKAMELLCQALHSRASVAELIEHALLLKIARLTDKTKIIVSSAILRQGSAVFNTMLAPKFKEGTFLAAFSQVDIPLPDDDCEALITLCKLLHLHDIVKEKQSPNQILQLAILADKYDCCGVLRVIYGIWVNDALQQERGLDDNIKLFVASFCVKLAAQFRTLGVTLLLDFPSDISLAVAGDCAGRLDYVADALSAQRRKFTAEITDLVERIVKQELEGKAIGSAVHDCRHTCRYLLRRSSSFGAFLFCEPTWPLSLASLRPLRLFTTKFHNMKGDAIALEIFCGGYGGKACRGGALAGIASVFAEFKALVKKIEDESIRLCLNCVKGGYVQSSGGCEKGH</sequence>
<organism evidence="1 2">
    <name type="scientific">Septoria linicola</name>
    <dbReference type="NCBI Taxonomy" id="215465"/>
    <lineage>
        <taxon>Eukaryota</taxon>
        <taxon>Fungi</taxon>
        <taxon>Dikarya</taxon>
        <taxon>Ascomycota</taxon>
        <taxon>Pezizomycotina</taxon>
        <taxon>Dothideomycetes</taxon>
        <taxon>Dothideomycetidae</taxon>
        <taxon>Mycosphaerellales</taxon>
        <taxon>Mycosphaerellaceae</taxon>
        <taxon>Septoria</taxon>
    </lineage>
</organism>
<name>A0A9Q9EM50_9PEZI</name>
<keyword evidence="2" id="KW-1185">Reference proteome</keyword>
<reference evidence="1" key="1">
    <citation type="submission" date="2022-06" db="EMBL/GenBank/DDBJ databases">
        <title>Complete genome sequences of two strains of the flax pathogen Septoria linicola.</title>
        <authorList>
            <person name="Lapalu N."/>
            <person name="Simon A."/>
            <person name="Demenou B."/>
            <person name="Paumier D."/>
            <person name="Guillot M.-P."/>
            <person name="Gout L."/>
            <person name="Valade R."/>
        </authorList>
    </citation>
    <scope>NUCLEOTIDE SEQUENCE</scope>
    <source>
        <strain evidence="1">SE15195</strain>
    </source>
</reference>
<gene>
    <name evidence="1" type="ORF">Slin15195_G089990</name>
</gene>
<dbReference type="Gene3D" id="3.30.710.10">
    <property type="entry name" value="Potassium Channel Kv1.1, Chain A"/>
    <property type="match status" value="1"/>
</dbReference>
<evidence type="ECO:0000313" key="2">
    <source>
        <dbReference type="Proteomes" id="UP001056384"/>
    </source>
</evidence>
<dbReference type="InterPro" id="IPR011333">
    <property type="entry name" value="SKP1/BTB/POZ_sf"/>
</dbReference>
<dbReference type="Proteomes" id="UP001056384">
    <property type="component" value="Chromosome 7"/>
</dbReference>
<proteinExistence type="predicted"/>
<dbReference type="AlphaFoldDB" id="A0A9Q9EM50"/>
<evidence type="ECO:0000313" key="1">
    <source>
        <dbReference type="EMBL" id="USW55680.1"/>
    </source>
</evidence>
<accession>A0A9Q9EM50</accession>
<protein>
    <submittedName>
        <fullName evidence="1">SKP1/BTB/POZ domain superfamily protein</fullName>
    </submittedName>
</protein>
<dbReference type="EMBL" id="CP099424">
    <property type="protein sequence ID" value="USW55680.1"/>
    <property type="molecule type" value="Genomic_DNA"/>
</dbReference>